<proteinExistence type="predicted"/>
<dbReference type="AlphaFoldDB" id="A0A318KKS6"/>
<comment type="caution">
    <text evidence="2">The sequence shown here is derived from an EMBL/GenBank/DDBJ whole genome shotgun (WGS) entry which is preliminary data.</text>
</comment>
<name>A0A318KKS6_9NEIS</name>
<protein>
    <recommendedName>
        <fullName evidence="1">AbiTii domain-containing protein</fullName>
    </recommendedName>
</protein>
<dbReference type="Proteomes" id="UP000247555">
    <property type="component" value="Unassembled WGS sequence"/>
</dbReference>
<evidence type="ECO:0000259" key="1">
    <source>
        <dbReference type="Pfam" id="PF18864"/>
    </source>
</evidence>
<dbReference type="RefSeq" id="WP_158281819.1">
    <property type="nucleotide sequence ID" value="NZ_QJKI01000018.1"/>
</dbReference>
<dbReference type="Pfam" id="PF18864">
    <property type="entry name" value="AbiTii"/>
    <property type="match status" value="1"/>
</dbReference>
<keyword evidence="3" id="KW-1185">Reference proteome</keyword>
<gene>
    <name evidence="2" type="ORF">DFR34_11857</name>
</gene>
<dbReference type="InterPro" id="IPR041304">
    <property type="entry name" value="AbiTii"/>
</dbReference>
<feature type="domain" description="AbiTii" evidence="1">
    <location>
        <begin position="4"/>
        <end position="186"/>
    </location>
</feature>
<evidence type="ECO:0000313" key="3">
    <source>
        <dbReference type="Proteomes" id="UP000247555"/>
    </source>
</evidence>
<reference evidence="2 3" key="1">
    <citation type="submission" date="2018-05" db="EMBL/GenBank/DDBJ databases">
        <title>Genomic Encyclopedia of Type Strains, Phase IV (KMG-IV): sequencing the most valuable type-strain genomes for metagenomic binning, comparative biology and taxonomic classification.</title>
        <authorList>
            <person name="Goeker M."/>
        </authorList>
    </citation>
    <scope>NUCLEOTIDE SEQUENCE [LARGE SCALE GENOMIC DNA]</scope>
    <source>
        <strain evidence="2 3">DSM 29661</strain>
    </source>
</reference>
<organism evidence="2 3">
    <name type="scientific">Rivihabitans pingtungensis</name>
    <dbReference type="NCBI Taxonomy" id="1054498"/>
    <lineage>
        <taxon>Bacteria</taxon>
        <taxon>Pseudomonadati</taxon>
        <taxon>Pseudomonadota</taxon>
        <taxon>Betaproteobacteria</taxon>
        <taxon>Neisseriales</taxon>
        <taxon>Aquaspirillaceae</taxon>
        <taxon>Rivihabitans</taxon>
    </lineage>
</organism>
<sequence length="294" mass="32266">MPALVPELVHAAMEPSTSPSDLLRQALVVARRLAVPELTDWISRELNGYDSDEVPDYRRIKGQLMAENPRRGPIPFFVPPDIAAPLSDFEMRQSVPELMQLVQSTNNVCCYYFPFEVEHMLMQQMRKGNGVAMRPVLMIHVVQIQGVIEKVKTRVLEWALDLEAKGVLGEGMTFTPQEKQTVQEQHYHFGDVSGSQIQIGSNGSNQTQTQTGGDTAALSALIDVLREVIQQGSLEVEAREELQAELVTLQAQAASPKPKRAIIKATAGSIKAVLENAAGGVLSAKVLPYLTALL</sequence>
<dbReference type="OrthoDB" id="766804at2"/>
<evidence type="ECO:0000313" key="2">
    <source>
        <dbReference type="EMBL" id="PXX77248.1"/>
    </source>
</evidence>
<accession>A0A318KKS6</accession>
<dbReference type="EMBL" id="QJKI01000018">
    <property type="protein sequence ID" value="PXX77248.1"/>
    <property type="molecule type" value="Genomic_DNA"/>
</dbReference>